<keyword evidence="4 7" id="KW-1133">Transmembrane helix</keyword>
<protein>
    <recommendedName>
        <fullName evidence="6">Mitochondrial inner membrane protein Mpv17</fullName>
    </recommendedName>
</protein>
<dbReference type="InterPro" id="IPR007248">
    <property type="entry name" value="Mpv17_PMP22"/>
</dbReference>
<sequence length="183" mass="21150">MSSILKVYQRLLLKHPTKLQALQTGLLMGIGDLIAQTAIEEKNLKNVDYVRTTRFFGIGFFIAGPGLKFWYGFLDKRIAKGRTGVAVTLKKVFLDQAVFAPNFLASFIVLLGFLGNEPWFKIKEKLQRDYCDILITNYKVWPTVQIVNFYVMPLQYQVLFVQIVALFWNTYLSWKTNNSTKSY</sequence>
<comment type="caution">
    <text evidence="8">The sequence shown here is derived from an EMBL/GenBank/DDBJ whole genome shotgun (WGS) entry which is preliminary data.</text>
</comment>
<name>A0A8K0K3H5_LADFU</name>
<dbReference type="GO" id="GO:0005739">
    <property type="term" value="C:mitochondrion"/>
    <property type="evidence" value="ECO:0007669"/>
    <property type="project" value="TreeGrafter"/>
</dbReference>
<accession>A0A8K0K3H5</accession>
<evidence type="ECO:0000313" key="8">
    <source>
        <dbReference type="EMBL" id="KAG8227635.1"/>
    </source>
</evidence>
<dbReference type="PANTHER" id="PTHR11266:SF17">
    <property type="entry name" value="PROTEIN MPV17"/>
    <property type="match status" value="1"/>
</dbReference>
<evidence type="ECO:0000256" key="2">
    <source>
        <dbReference type="ARBA" id="ARBA00006824"/>
    </source>
</evidence>
<organism evidence="8 9">
    <name type="scientific">Ladona fulva</name>
    <name type="common">Scarce chaser dragonfly</name>
    <name type="synonym">Libellula fulva</name>
    <dbReference type="NCBI Taxonomy" id="123851"/>
    <lineage>
        <taxon>Eukaryota</taxon>
        <taxon>Metazoa</taxon>
        <taxon>Ecdysozoa</taxon>
        <taxon>Arthropoda</taxon>
        <taxon>Hexapoda</taxon>
        <taxon>Insecta</taxon>
        <taxon>Pterygota</taxon>
        <taxon>Palaeoptera</taxon>
        <taxon>Odonata</taxon>
        <taxon>Epiprocta</taxon>
        <taxon>Anisoptera</taxon>
        <taxon>Libelluloidea</taxon>
        <taxon>Libellulidae</taxon>
        <taxon>Ladona</taxon>
    </lineage>
</organism>
<dbReference type="Proteomes" id="UP000792457">
    <property type="component" value="Unassembled WGS sequence"/>
</dbReference>
<dbReference type="Pfam" id="PF04117">
    <property type="entry name" value="Mpv17_PMP22"/>
    <property type="match status" value="1"/>
</dbReference>
<keyword evidence="5 7" id="KW-0472">Membrane</keyword>
<dbReference type="GO" id="GO:1901858">
    <property type="term" value="P:regulation of mitochondrial DNA metabolic process"/>
    <property type="evidence" value="ECO:0007669"/>
    <property type="project" value="TreeGrafter"/>
</dbReference>
<feature type="transmembrane region" description="Helical" evidence="7">
    <location>
        <begin position="92"/>
        <end position="114"/>
    </location>
</feature>
<comment type="similarity">
    <text evidence="2 7">Belongs to the peroxisomal membrane protein PXMP2/4 family.</text>
</comment>
<evidence type="ECO:0000256" key="7">
    <source>
        <dbReference type="RuleBase" id="RU363053"/>
    </source>
</evidence>
<dbReference type="OrthoDB" id="430207at2759"/>
<feature type="transmembrane region" description="Helical" evidence="7">
    <location>
        <begin position="51"/>
        <end position="71"/>
    </location>
</feature>
<evidence type="ECO:0000256" key="1">
    <source>
        <dbReference type="ARBA" id="ARBA00004141"/>
    </source>
</evidence>
<evidence type="ECO:0000313" key="9">
    <source>
        <dbReference type="Proteomes" id="UP000792457"/>
    </source>
</evidence>
<evidence type="ECO:0000256" key="4">
    <source>
        <dbReference type="ARBA" id="ARBA00022989"/>
    </source>
</evidence>
<dbReference type="GO" id="GO:0015267">
    <property type="term" value="F:channel activity"/>
    <property type="evidence" value="ECO:0007669"/>
    <property type="project" value="TreeGrafter"/>
</dbReference>
<keyword evidence="9" id="KW-1185">Reference proteome</keyword>
<gene>
    <name evidence="8" type="ORF">J437_LFUL008712</name>
</gene>
<reference evidence="8" key="2">
    <citation type="submission" date="2017-10" db="EMBL/GenBank/DDBJ databases">
        <title>Ladona fulva Genome sequencing and assembly.</title>
        <authorList>
            <person name="Murali S."/>
            <person name="Richards S."/>
            <person name="Bandaranaike D."/>
            <person name="Bellair M."/>
            <person name="Blankenburg K."/>
            <person name="Chao H."/>
            <person name="Dinh H."/>
            <person name="Doddapaneni H."/>
            <person name="Dugan-Rocha S."/>
            <person name="Elkadiri S."/>
            <person name="Gnanaolivu R."/>
            <person name="Hernandez B."/>
            <person name="Skinner E."/>
            <person name="Javaid M."/>
            <person name="Lee S."/>
            <person name="Li M."/>
            <person name="Ming W."/>
            <person name="Munidasa M."/>
            <person name="Muniz J."/>
            <person name="Nguyen L."/>
            <person name="Hughes D."/>
            <person name="Osuji N."/>
            <person name="Pu L.-L."/>
            <person name="Puazo M."/>
            <person name="Qu C."/>
            <person name="Quiroz J."/>
            <person name="Raj R."/>
            <person name="Weissenberger G."/>
            <person name="Xin Y."/>
            <person name="Zou X."/>
            <person name="Han Y."/>
            <person name="Worley K."/>
            <person name="Muzny D."/>
            <person name="Gibbs R."/>
        </authorList>
    </citation>
    <scope>NUCLEOTIDE SEQUENCE</scope>
    <source>
        <strain evidence="8">Sampled in the wild</strain>
    </source>
</reference>
<evidence type="ECO:0000256" key="3">
    <source>
        <dbReference type="ARBA" id="ARBA00022692"/>
    </source>
</evidence>
<dbReference type="AlphaFoldDB" id="A0A8K0K3H5"/>
<evidence type="ECO:0000256" key="6">
    <source>
        <dbReference type="ARBA" id="ARBA00049743"/>
    </source>
</evidence>
<feature type="transmembrane region" description="Helical" evidence="7">
    <location>
        <begin position="154"/>
        <end position="174"/>
    </location>
</feature>
<evidence type="ECO:0000256" key="5">
    <source>
        <dbReference type="ARBA" id="ARBA00023136"/>
    </source>
</evidence>
<dbReference type="PANTHER" id="PTHR11266">
    <property type="entry name" value="PEROXISOMAL MEMBRANE PROTEIN 2, PXMP2 MPV17"/>
    <property type="match status" value="1"/>
</dbReference>
<comment type="subcellular location">
    <subcellularLocation>
        <location evidence="1">Membrane</location>
        <topology evidence="1">Multi-pass membrane protein</topology>
    </subcellularLocation>
</comment>
<keyword evidence="3 7" id="KW-0812">Transmembrane</keyword>
<proteinExistence type="inferred from homology"/>
<reference evidence="8" key="1">
    <citation type="submission" date="2013-04" db="EMBL/GenBank/DDBJ databases">
        <authorList>
            <person name="Qu J."/>
            <person name="Murali S.C."/>
            <person name="Bandaranaike D."/>
            <person name="Bellair M."/>
            <person name="Blankenburg K."/>
            <person name="Chao H."/>
            <person name="Dinh H."/>
            <person name="Doddapaneni H."/>
            <person name="Downs B."/>
            <person name="Dugan-Rocha S."/>
            <person name="Elkadiri S."/>
            <person name="Gnanaolivu R.D."/>
            <person name="Hernandez B."/>
            <person name="Javaid M."/>
            <person name="Jayaseelan J.C."/>
            <person name="Lee S."/>
            <person name="Li M."/>
            <person name="Ming W."/>
            <person name="Munidasa M."/>
            <person name="Muniz J."/>
            <person name="Nguyen L."/>
            <person name="Ongeri F."/>
            <person name="Osuji N."/>
            <person name="Pu L.-L."/>
            <person name="Puazo M."/>
            <person name="Qu C."/>
            <person name="Quiroz J."/>
            <person name="Raj R."/>
            <person name="Weissenberger G."/>
            <person name="Xin Y."/>
            <person name="Zou X."/>
            <person name="Han Y."/>
            <person name="Richards S."/>
            <person name="Worley K."/>
            <person name="Muzny D."/>
            <person name="Gibbs R."/>
        </authorList>
    </citation>
    <scope>NUCLEOTIDE SEQUENCE</scope>
    <source>
        <strain evidence="8">Sampled in the wild</strain>
    </source>
</reference>
<dbReference type="EMBL" id="KZ308331">
    <property type="protein sequence ID" value="KAG8227635.1"/>
    <property type="molecule type" value="Genomic_DNA"/>
</dbReference>
<dbReference type="GO" id="GO:0016020">
    <property type="term" value="C:membrane"/>
    <property type="evidence" value="ECO:0007669"/>
    <property type="project" value="UniProtKB-SubCell"/>
</dbReference>